<gene>
    <name evidence="11" type="ORF">NEMVEDRAFT_v1g243597</name>
</gene>
<dbReference type="HOGENOM" id="CLU_049131_3_3_1"/>
<keyword evidence="9" id="KW-0067">ATP-binding</keyword>
<proteinExistence type="inferred from homology"/>
<dbReference type="SUPFAM" id="SSF52540">
    <property type="entry name" value="P-loop containing nucleoside triphosphate hydrolases"/>
    <property type="match status" value="1"/>
</dbReference>
<dbReference type="InParanoid" id="A7S8M7"/>
<dbReference type="HAMAP" id="MF_00165">
    <property type="entry name" value="Thymidylate_kinase"/>
    <property type="match status" value="1"/>
</dbReference>
<dbReference type="GO" id="GO:0006233">
    <property type="term" value="P:dTDP biosynthetic process"/>
    <property type="evidence" value="ECO:0000318"/>
    <property type="project" value="GO_Central"/>
</dbReference>
<comment type="similarity">
    <text evidence="2">Belongs to the thymidylate kinase family.</text>
</comment>
<dbReference type="NCBIfam" id="TIGR00041">
    <property type="entry name" value="DTMP_kinase"/>
    <property type="match status" value="1"/>
</dbReference>
<dbReference type="GO" id="GO:0005524">
    <property type="term" value="F:ATP binding"/>
    <property type="evidence" value="ECO:0007669"/>
    <property type="project" value="UniProtKB-KW"/>
</dbReference>
<dbReference type="OrthoDB" id="425602at2759"/>
<dbReference type="InterPro" id="IPR039430">
    <property type="entry name" value="Thymidylate_kin-like_dom"/>
</dbReference>
<accession>A7S8M7</accession>
<sequence>MTLSTRGALICFEGCDRSGKSTQSRLLVDYLRSLGTNIEHMRFPDRSTAIGQCINSYLQGTSELDDHAIHLLFSANRWESVSKIRSLLNTGTTIVVDRYAFSGVAFTSAKKGFDLEWCKAPDRGLPAPDIVIFLDISVDNAAERSEYGGERYETSDFQRSVANRYKELQADSWKVLDAGKSIEELHKEIQKIACETIKLASDKALETLWTSKVQ</sequence>
<dbReference type="GO" id="GO:0006227">
    <property type="term" value="P:dUDP biosynthetic process"/>
    <property type="evidence" value="ECO:0000318"/>
    <property type="project" value="GO_Central"/>
</dbReference>
<dbReference type="GO" id="GO:0005737">
    <property type="term" value="C:cytoplasm"/>
    <property type="evidence" value="ECO:0000318"/>
    <property type="project" value="GO_Central"/>
</dbReference>
<evidence type="ECO:0000313" key="12">
    <source>
        <dbReference type="Proteomes" id="UP000001593"/>
    </source>
</evidence>
<evidence type="ECO:0000256" key="9">
    <source>
        <dbReference type="ARBA" id="ARBA00022840"/>
    </source>
</evidence>
<dbReference type="Proteomes" id="UP000001593">
    <property type="component" value="Unassembled WGS sequence"/>
</dbReference>
<comment type="pathway">
    <text evidence="1">Pyrimidine metabolism; dTTP biosynthesis.</text>
</comment>
<dbReference type="GO" id="GO:0004798">
    <property type="term" value="F:dTMP kinase activity"/>
    <property type="evidence" value="ECO:0000318"/>
    <property type="project" value="GO_Central"/>
</dbReference>
<evidence type="ECO:0000256" key="7">
    <source>
        <dbReference type="ARBA" id="ARBA00022741"/>
    </source>
</evidence>
<dbReference type="PhylomeDB" id="A7S8M7"/>
<evidence type="ECO:0000259" key="10">
    <source>
        <dbReference type="Pfam" id="PF02223"/>
    </source>
</evidence>
<dbReference type="InterPro" id="IPR018094">
    <property type="entry name" value="Thymidylate_kinase"/>
</dbReference>
<protein>
    <recommendedName>
        <fullName evidence="4">Thymidylate kinase</fullName>
        <ecNumber evidence="3">2.7.4.9</ecNumber>
    </recommendedName>
</protein>
<evidence type="ECO:0000256" key="8">
    <source>
        <dbReference type="ARBA" id="ARBA00022777"/>
    </source>
</evidence>
<keyword evidence="7" id="KW-0547">Nucleotide-binding</keyword>
<dbReference type="EC" id="2.7.4.9" evidence="3"/>
<dbReference type="OMA" id="YWHQFDA"/>
<dbReference type="GO" id="GO:0004550">
    <property type="term" value="F:nucleoside diphosphate kinase activity"/>
    <property type="evidence" value="ECO:0000318"/>
    <property type="project" value="GO_Central"/>
</dbReference>
<evidence type="ECO:0000256" key="3">
    <source>
        <dbReference type="ARBA" id="ARBA00012980"/>
    </source>
</evidence>
<evidence type="ECO:0000313" key="11">
    <source>
        <dbReference type="EMBL" id="EDO39969.1"/>
    </source>
</evidence>
<evidence type="ECO:0000256" key="6">
    <source>
        <dbReference type="ARBA" id="ARBA00022727"/>
    </source>
</evidence>
<name>A7S8M7_NEMVE</name>
<dbReference type="PANTHER" id="PTHR10344">
    <property type="entry name" value="THYMIDYLATE KINASE"/>
    <property type="match status" value="1"/>
</dbReference>
<dbReference type="EMBL" id="DS469598">
    <property type="protein sequence ID" value="EDO39969.1"/>
    <property type="molecule type" value="Genomic_DNA"/>
</dbReference>
<keyword evidence="6" id="KW-0545">Nucleotide biosynthesis</keyword>
<dbReference type="KEGG" id="nve:5511657"/>
<evidence type="ECO:0000256" key="2">
    <source>
        <dbReference type="ARBA" id="ARBA00009776"/>
    </source>
</evidence>
<feature type="domain" description="Thymidylate kinase-like" evidence="10">
    <location>
        <begin position="12"/>
        <end position="189"/>
    </location>
</feature>
<dbReference type="AlphaFoldDB" id="A7S8M7"/>
<dbReference type="InterPro" id="IPR027417">
    <property type="entry name" value="P-loop_NTPase"/>
</dbReference>
<dbReference type="STRING" id="45351.A7S8M7"/>
<dbReference type="GO" id="GO:0005634">
    <property type="term" value="C:nucleus"/>
    <property type="evidence" value="ECO:0000318"/>
    <property type="project" value="GO_Central"/>
</dbReference>
<keyword evidence="5" id="KW-0808">Transferase</keyword>
<dbReference type="eggNOG" id="KOG3327">
    <property type="taxonomic scope" value="Eukaryota"/>
</dbReference>
<dbReference type="PROSITE" id="PS01331">
    <property type="entry name" value="THYMIDYLATE_KINASE"/>
    <property type="match status" value="1"/>
</dbReference>
<dbReference type="GO" id="GO:0006235">
    <property type="term" value="P:dTTP biosynthetic process"/>
    <property type="evidence" value="ECO:0000318"/>
    <property type="project" value="GO_Central"/>
</dbReference>
<evidence type="ECO:0000256" key="4">
    <source>
        <dbReference type="ARBA" id="ARBA00017144"/>
    </source>
</evidence>
<dbReference type="InterPro" id="IPR018095">
    <property type="entry name" value="Thymidylate_kin_CS"/>
</dbReference>
<dbReference type="CDD" id="cd01672">
    <property type="entry name" value="TMPK"/>
    <property type="match status" value="1"/>
</dbReference>
<reference evidence="11 12" key="1">
    <citation type="journal article" date="2007" name="Science">
        <title>Sea anemone genome reveals ancestral eumetazoan gene repertoire and genomic organization.</title>
        <authorList>
            <person name="Putnam N.H."/>
            <person name="Srivastava M."/>
            <person name="Hellsten U."/>
            <person name="Dirks B."/>
            <person name="Chapman J."/>
            <person name="Salamov A."/>
            <person name="Terry A."/>
            <person name="Shapiro H."/>
            <person name="Lindquist E."/>
            <person name="Kapitonov V.V."/>
            <person name="Jurka J."/>
            <person name="Genikhovich G."/>
            <person name="Grigoriev I.V."/>
            <person name="Lucas S.M."/>
            <person name="Steele R.E."/>
            <person name="Finnerty J.R."/>
            <person name="Technau U."/>
            <person name="Martindale M.Q."/>
            <person name="Rokhsar D.S."/>
        </authorList>
    </citation>
    <scope>NUCLEOTIDE SEQUENCE [LARGE SCALE GENOMIC DNA]</scope>
    <source>
        <strain evidence="12">CH2 X CH6</strain>
    </source>
</reference>
<dbReference type="Gene3D" id="3.40.50.300">
    <property type="entry name" value="P-loop containing nucleotide triphosphate hydrolases"/>
    <property type="match status" value="1"/>
</dbReference>
<dbReference type="FunFam" id="3.40.50.300:FF:000679">
    <property type="entry name" value="Thymidylate kinase"/>
    <property type="match status" value="1"/>
</dbReference>
<dbReference type="GO" id="GO:0005739">
    <property type="term" value="C:mitochondrion"/>
    <property type="evidence" value="ECO:0000318"/>
    <property type="project" value="GO_Central"/>
</dbReference>
<organism evidence="11 12">
    <name type="scientific">Nematostella vectensis</name>
    <name type="common">Starlet sea anemone</name>
    <dbReference type="NCBI Taxonomy" id="45351"/>
    <lineage>
        <taxon>Eukaryota</taxon>
        <taxon>Metazoa</taxon>
        <taxon>Cnidaria</taxon>
        <taxon>Anthozoa</taxon>
        <taxon>Hexacorallia</taxon>
        <taxon>Actiniaria</taxon>
        <taxon>Edwardsiidae</taxon>
        <taxon>Nematostella</taxon>
    </lineage>
</organism>
<keyword evidence="8" id="KW-0418">Kinase</keyword>
<evidence type="ECO:0000256" key="5">
    <source>
        <dbReference type="ARBA" id="ARBA00022679"/>
    </source>
</evidence>
<dbReference type="PANTHER" id="PTHR10344:SF1">
    <property type="entry name" value="THYMIDYLATE KINASE"/>
    <property type="match status" value="1"/>
</dbReference>
<keyword evidence="12" id="KW-1185">Reference proteome</keyword>
<evidence type="ECO:0000256" key="1">
    <source>
        <dbReference type="ARBA" id="ARBA00004992"/>
    </source>
</evidence>
<dbReference type="Pfam" id="PF02223">
    <property type="entry name" value="Thymidylate_kin"/>
    <property type="match status" value="1"/>
</dbReference>